<evidence type="ECO:0000256" key="1">
    <source>
        <dbReference type="ARBA" id="ARBA00010617"/>
    </source>
</evidence>
<dbReference type="PANTHER" id="PTHR24302">
    <property type="entry name" value="CYTOCHROME P450 FAMILY 3"/>
    <property type="match status" value="1"/>
</dbReference>
<organism evidence="7 8">
    <name type="scientific">Mya arenaria</name>
    <name type="common">Soft-shell clam</name>
    <dbReference type="NCBI Taxonomy" id="6604"/>
    <lineage>
        <taxon>Eukaryota</taxon>
        <taxon>Metazoa</taxon>
        <taxon>Spiralia</taxon>
        <taxon>Lophotrochozoa</taxon>
        <taxon>Mollusca</taxon>
        <taxon>Bivalvia</taxon>
        <taxon>Autobranchia</taxon>
        <taxon>Heteroconchia</taxon>
        <taxon>Euheterodonta</taxon>
        <taxon>Imparidentia</taxon>
        <taxon>Neoheterodontei</taxon>
        <taxon>Myida</taxon>
        <taxon>Myoidea</taxon>
        <taxon>Myidae</taxon>
        <taxon>Mya</taxon>
    </lineage>
</organism>
<dbReference type="InterPro" id="IPR036396">
    <property type="entry name" value="Cyt_P450_sf"/>
</dbReference>
<evidence type="ECO:0000256" key="3">
    <source>
        <dbReference type="ARBA" id="ARBA00022723"/>
    </source>
</evidence>
<dbReference type="InterPro" id="IPR050705">
    <property type="entry name" value="Cytochrome_P450_3A"/>
</dbReference>
<sequence length="140" mass="16222">MYILDLVNIPDWILVIVCLVGIICTYTRYKQSYFKRLGIPFKPPAFLIGDIPDIIKKGVFHYVDIELAKKHGKVFGLYTGNNPSLIICDPEIIKHITVKDFENFTNRATHNDFLQLMVNANFETDYPVNPPRSKRENTYI</sequence>
<keyword evidence="2" id="KW-0349">Heme</keyword>
<keyword evidence="6" id="KW-0812">Transmembrane</keyword>
<dbReference type="Proteomes" id="UP001164746">
    <property type="component" value="Chromosome 3"/>
</dbReference>
<evidence type="ECO:0000256" key="2">
    <source>
        <dbReference type="ARBA" id="ARBA00022617"/>
    </source>
</evidence>
<dbReference type="Pfam" id="PF00067">
    <property type="entry name" value="p450"/>
    <property type="match status" value="1"/>
</dbReference>
<proteinExistence type="inferred from homology"/>
<dbReference type="SUPFAM" id="SSF48264">
    <property type="entry name" value="Cytochrome P450"/>
    <property type="match status" value="1"/>
</dbReference>
<evidence type="ECO:0000256" key="4">
    <source>
        <dbReference type="ARBA" id="ARBA00023002"/>
    </source>
</evidence>
<accession>A0ABY7DLQ2</accession>
<gene>
    <name evidence="7" type="ORF">MAR_022960</name>
</gene>
<dbReference type="PANTHER" id="PTHR24302:SF15">
    <property type="entry name" value="FATTY-ACID PEROXYGENASE"/>
    <property type="match status" value="1"/>
</dbReference>
<keyword evidence="4" id="KW-0560">Oxidoreductase</keyword>
<keyword evidence="6" id="KW-1133">Transmembrane helix</keyword>
<dbReference type="Gene3D" id="1.10.630.10">
    <property type="entry name" value="Cytochrome P450"/>
    <property type="match status" value="1"/>
</dbReference>
<reference evidence="7" key="1">
    <citation type="submission" date="2022-11" db="EMBL/GenBank/DDBJ databases">
        <title>Centuries of genome instability and evolution in soft-shell clam transmissible cancer (bioRxiv).</title>
        <authorList>
            <person name="Hart S.F.M."/>
            <person name="Yonemitsu M.A."/>
            <person name="Giersch R.M."/>
            <person name="Beal B.F."/>
            <person name="Arriagada G."/>
            <person name="Davis B.W."/>
            <person name="Ostrander E.A."/>
            <person name="Goff S.P."/>
            <person name="Metzger M.J."/>
        </authorList>
    </citation>
    <scope>NUCLEOTIDE SEQUENCE</scope>
    <source>
        <strain evidence="7">MELC-2E11</strain>
        <tissue evidence="7">Siphon/mantle</tissue>
    </source>
</reference>
<keyword evidence="3" id="KW-0479">Metal-binding</keyword>
<comment type="similarity">
    <text evidence="1">Belongs to the cytochrome P450 family.</text>
</comment>
<keyword evidence="5" id="KW-0408">Iron</keyword>
<keyword evidence="8" id="KW-1185">Reference proteome</keyword>
<feature type="transmembrane region" description="Helical" evidence="6">
    <location>
        <begin position="12"/>
        <end position="29"/>
    </location>
</feature>
<keyword evidence="6" id="KW-0472">Membrane</keyword>
<evidence type="ECO:0000313" key="8">
    <source>
        <dbReference type="Proteomes" id="UP001164746"/>
    </source>
</evidence>
<evidence type="ECO:0000313" key="7">
    <source>
        <dbReference type="EMBL" id="WAQ98587.1"/>
    </source>
</evidence>
<evidence type="ECO:0000256" key="6">
    <source>
        <dbReference type="SAM" id="Phobius"/>
    </source>
</evidence>
<dbReference type="EMBL" id="CP111014">
    <property type="protein sequence ID" value="WAQ98587.1"/>
    <property type="molecule type" value="Genomic_DNA"/>
</dbReference>
<protein>
    <submittedName>
        <fullName evidence="7">CP3AA-like protein</fullName>
    </submittedName>
</protein>
<dbReference type="InterPro" id="IPR001128">
    <property type="entry name" value="Cyt_P450"/>
</dbReference>
<evidence type="ECO:0000256" key="5">
    <source>
        <dbReference type="ARBA" id="ARBA00023004"/>
    </source>
</evidence>
<name>A0ABY7DLQ2_MYAAR</name>